<dbReference type="AlphaFoldDB" id="A0A8J5NFJ8"/>
<name>A0A8J5NFJ8_FUSOX</name>
<dbReference type="EMBL" id="JAELUQ010000021">
    <property type="protein sequence ID" value="KAG7402417.1"/>
    <property type="molecule type" value="Genomic_DNA"/>
</dbReference>
<organism evidence="1 2">
    <name type="scientific">Fusarium oxysporum f. sp. rapae</name>
    <dbReference type="NCBI Taxonomy" id="485398"/>
    <lineage>
        <taxon>Eukaryota</taxon>
        <taxon>Fungi</taxon>
        <taxon>Dikarya</taxon>
        <taxon>Ascomycota</taxon>
        <taxon>Pezizomycotina</taxon>
        <taxon>Sordariomycetes</taxon>
        <taxon>Hypocreomycetidae</taxon>
        <taxon>Hypocreales</taxon>
        <taxon>Nectriaceae</taxon>
        <taxon>Fusarium</taxon>
        <taxon>Fusarium oxysporum species complex</taxon>
    </lineage>
</organism>
<accession>A0A8J5NFJ8</accession>
<reference evidence="1" key="1">
    <citation type="submission" date="2021-04" db="EMBL/GenBank/DDBJ databases">
        <title>First draft genome resource for Brassicaceae pathogens Fusarium oxysporum f. sp. raphani and Fusarium oxysporum f. sp. rapae.</title>
        <authorList>
            <person name="Asai S."/>
        </authorList>
    </citation>
    <scope>NUCLEOTIDE SEQUENCE</scope>
    <source>
        <strain evidence="1">Tf1208</strain>
    </source>
</reference>
<comment type="caution">
    <text evidence="1">The sequence shown here is derived from an EMBL/GenBank/DDBJ whole genome shotgun (WGS) entry which is preliminary data.</text>
</comment>
<protein>
    <recommendedName>
        <fullName evidence="3">Fucose-specific lectin</fullName>
    </recommendedName>
</protein>
<evidence type="ECO:0000313" key="1">
    <source>
        <dbReference type="EMBL" id="KAG7402417.1"/>
    </source>
</evidence>
<evidence type="ECO:0000313" key="2">
    <source>
        <dbReference type="Proteomes" id="UP000694050"/>
    </source>
</evidence>
<dbReference type="Proteomes" id="UP000694050">
    <property type="component" value="Unassembled WGS sequence"/>
</dbReference>
<evidence type="ECO:0008006" key="3">
    <source>
        <dbReference type="Google" id="ProtNLM"/>
    </source>
</evidence>
<proteinExistence type="predicted"/>
<gene>
    <name evidence="1" type="ORF">Forpe1208_v017212</name>
</gene>
<sequence>MVGWGSFNLGSIIGGSPVAEKSGIAAVSRMVGYMETWWLASNGSVQGAFWYDRPPATWEKYELAAAESAISSAGIAAVSRIPGHMEVWWIGPSGSIEGCWWSDAPGGGWNRYQLAPAGSAVQTSAVCAQSRDPNHMHVWWVGPQGSIEEAIWELNKNWKRSQVASPGAAALSSSLSAVTRIPTTEEMWWIGPGGSVEGAFWYEGDVHWTRYEIASAGSASIGAGLKGQSRVPGLLDLFWIHPNGSVQVGTTNIGNPWTRYQLGPPGSAAAQSGLTALARTPTTQEVWWVAPDGSIQDAYWYQGMQSWTIFTLAPAGSASHSTHMASVSRYPGTMEVWYASTNLSLTDIYWYDVPHYNFSVDTIQCNVTRSRNTDTLYISASVTVAGRDPVFVTRSLGDHAEGSTYPSVMLADIPVADDDILTFSYVIVNNGHSDASLVLKTIEDAAKSLAKTAAQAAAKKAIDTATTAAAAAIGALIGSPVPVIGPIIGAGLGFLSSSLLFPLIDMINPNCDGPIGAGTEVILGSRLRQTLDSGRPFERKDHNAGIDSPAGCGANSDYYTTWSIKRMS</sequence>